<keyword evidence="2" id="KW-1185">Reference proteome</keyword>
<accession>A0ACC3TFJ8</accession>
<sequence>MSVLDLPVELLQAIARHLPTQDLPSFALTCATFNRSLDCESLWASRFRNDYHAEGVFHARTVMDHYSHAHRRNITWRQMCVALHAAWNTACTDNTWKVEFKLHSRNPDRPRGIPAYWVRVFTTMRVPPGTYAVRWNFDSSQEYLGRVNFQVALDDDGDIETPDRHQDLTLSDTTAIDADSDGGKDKIRLDDDDHTHQTPQDTLTSSTTNGRVGPDTQVLHETALSPALIAEVCKRTTADRHGTEVKMGVIDVPNMKVEGHEWRDITISIEMQRGLTPNMKLNAITLHPTRQDAAIDSAFVPTIEESAHPFVRSTEERCRRAFDSFGNSGVSFPAVANMLKATTGCWMPLQ</sequence>
<dbReference type="EMBL" id="MU970187">
    <property type="protein sequence ID" value="KAK9319440.1"/>
    <property type="molecule type" value="Genomic_DNA"/>
</dbReference>
<reference evidence="2" key="1">
    <citation type="journal article" date="2024" name="Front. Bioeng. Biotechnol.">
        <title>Genome-scale model development and genomic sequencing of the oleaginous clade Lipomyces.</title>
        <authorList>
            <person name="Czajka J.J."/>
            <person name="Han Y."/>
            <person name="Kim J."/>
            <person name="Mondo S.J."/>
            <person name="Hofstad B.A."/>
            <person name="Robles A."/>
            <person name="Haridas S."/>
            <person name="Riley R."/>
            <person name="LaButti K."/>
            <person name="Pangilinan J."/>
            <person name="Andreopoulos W."/>
            <person name="Lipzen A."/>
            <person name="Yan J."/>
            <person name="Wang M."/>
            <person name="Ng V."/>
            <person name="Grigoriev I.V."/>
            <person name="Spatafora J.W."/>
            <person name="Magnuson J.K."/>
            <person name="Baker S.E."/>
            <person name="Pomraning K.R."/>
        </authorList>
    </citation>
    <scope>NUCLEOTIDE SEQUENCE [LARGE SCALE GENOMIC DNA]</scope>
    <source>
        <strain evidence="2">CBS 10300</strain>
    </source>
</reference>
<proteinExistence type="predicted"/>
<dbReference type="Proteomes" id="UP001489719">
    <property type="component" value="Unassembled WGS sequence"/>
</dbReference>
<gene>
    <name evidence="1" type="ORF">V1517DRAFT_332589</name>
</gene>
<comment type="caution">
    <text evidence="1">The sequence shown here is derived from an EMBL/GenBank/DDBJ whole genome shotgun (WGS) entry which is preliminary data.</text>
</comment>
<evidence type="ECO:0000313" key="1">
    <source>
        <dbReference type="EMBL" id="KAK9319440.1"/>
    </source>
</evidence>
<evidence type="ECO:0000313" key="2">
    <source>
        <dbReference type="Proteomes" id="UP001489719"/>
    </source>
</evidence>
<protein>
    <submittedName>
        <fullName evidence="1">Uncharacterized protein</fullName>
    </submittedName>
</protein>
<organism evidence="1 2">
    <name type="scientific">Lipomyces orientalis</name>
    <dbReference type="NCBI Taxonomy" id="1233043"/>
    <lineage>
        <taxon>Eukaryota</taxon>
        <taxon>Fungi</taxon>
        <taxon>Dikarya</taxon>
        <taxon>Ascomycota</taxon>
        <taxon>Saccharomycotina</taxon>
        <taxon>Lipomycetes</taxon>
        <taxon>Lipomycetales</taxon>
        <taxon>Lipomycetaceae</taxon>
        <taxon>Lipomyces</taxon>
    </lineage>
</organism>
<name>A0ACC3TFJ8_9ASCO</name>